<keyword evidence="3" id="KW-1185">Reference proteome</keyword>
<dbReference type="EMBL" id="RRYP01009404">
    <property type="protein sequence ID" value="TNV79090.1"/>
    <property type="molecule type" value="Genomic_DNA"/>
</dbReference>
<accession>A0A8J8NRW7</accession>
<comment type="caution">
    <text evidence="2">The sequence shown here is derived from an EMBL/GenBank/DDBJ whole genome shotgun (WGS) entry which is preliminary data.</text>
</comment>
<evidence type="ECO:0000256" key="1">
    <source>
        <dbReference type="SAM" id="MobiDB-lite"/>
    </source>
</evidence>
<protein>
    <submittedName>
        <fullName evidence="2">Uncharacterized protein</fullName>
    </submittedName>
</protein>
<reference evidence="2" key="1">
    <citation type="submission" date="2019-06" db="EMBL/GenBank/DDBJ databases">
        <authorList>
            <person name="Zheng W."/>
        </authorList>
    </citation>
    <scope>NUCLEOTIDE SEQUENCE</scope>
    <source>
        <strain evidence="2">QDHG01</strain>
    </source>
</reference>
<sequence>MQQSFCKGGVPIRGQSRQNSMSSRCQLTPIPPKIVLDDDYVTVHQVGSFLSSEVKRRIRRQQLSKDLFLDFKIANQSHQECTIDVYHHELISTCVKSSNPLSAPLYSINFYDCNNYYDSMMVGDVFVLMFAKEVRFFLYQPERNGGGGGPGGSSGEQQIDEVLCDINQDDGPTAEPFSFHQAPGLSPNLVTCQINQQTTSSTSNLKHFSSISEIHRMQKHLGYDVFRGYNPRCFYFYNRDKKNLIITVEITIPKKGNRDQRQIKSHQYPFSIPNFQVDKIHMTGKVVNQYWIKARVKQGAQNGLREGEECYLLAKLKFMKLELITKVIKVFPLDTYFNENTTEQCSKSSRIFMLRHLHRRYVDPFLKPISSNLDLLYVCESQYRDNNPTLDNLKNLWIFTLDNFKIRNRHNLEEHTFEISDAANFVMITTPEKCSEQDGVYLMATPERKKQYIYKYLISLKDKAEEEAQSTI</sequence>
<feature type="region of interest" description="Disordered" evidence="1">
    <location>
        <begin position="1"/>
        <end position="23"/>
    </location>
</feature>
<dbReference type="Proteomes" id="UP000785679">
    <property type="component" value="Unassembled WGS sequence"/>
</dbReference>
<name>A0A8J8NRW7_HALGN</name>
<proteinExistence type="predicted"/>
<organism evidence="2 3">
    <name type="scientific">Halteria grandinella</name>
    <dbReference type="NCBI Taxonomy" id="5974"/>
    <lineage>
        <taxon>Eukaryota</taxon>
        <taxon>Sar</taxon>
        <taxon>Alveolata</taxon>
        <taxon>Ciliophora</taxon>
        <taxon>Intramacronucleata</taxon>
        <taxon>Spirotrichea</taxon>
        <taxon>Stichotrichia</taxon>
        <taxon>Sporadotrichida</taxon>
        <taxon>Halteriidae</taxon>
        <taxon>Halteria</taxon>
    </lineage>
</organism>
<evidence type="ECO:0000313" key="2">
    <source>
        <dbReference type="EMBL" id="TNV79090.1"/>
    </source>
</evidence>
<gene>
    <name evidence="2" type="ORF">FGO68_gene6573</name>
</gene>
<evidence type="ECO:0000313" key="3">
    <source>
        <dbReference type="Proteomes" id="UP000785679"/>
    </source>
</evidence>
<dbReference type="AlphaFoldDB" id="A0A8J8NRW7"/>